<evidence type="ECO:0000256" key="1">
    <source>
        <dbReference type="SAM" id="MobiDB-lite"/>
    </source>
</evidence>
<dbReference type="InParanoid" id="A0A4S2MKB6"/>
<organism evidence="2 3">
    <name type="scientific">Ascodesmis nigricans</name>
    <dbReference type="NCBI Taxonomy" id="341454"/>
    <lineage>
        <taxon>Eukaryota</taxon>
        <taxon>Fungi</taxon>
        <taxon>Dikarya</taxon>
        <taxon>Ascomycota</taxon>
        <taxon>Pezizomycotina</taxon>
        <taxon>Pezizomycetes</taxon>
        <taxon>Pezizales</taxon>
        <taxon>Ascodesmidaceae</taxon>
        <taxon>Ascodesmis</taxon>
    </lineage>
</organism>
<evidence type="ECO:0000313" key="3">
    <source>
        <dbReference type="Proteomes" id="UP000298138"/>
    </source>
</evidence>
<dbReference type="OrthoDB" id="5382953at2759"/>
<proteinExistence type="predicted"/>
<feature type="region of interest" description="Disordered" evidence="1">
    <location>
        <begin position="210"/>
        <end position="363"/>
    </location>
</feature>
<evidence type="ECO:0000313" key="2">
    <source>
        <dbReference type="EMBL" id="TGZ77441.1"/>
    </source>
</evidence>
<name>A0A4S2MKB6_9PEZI</name>
<protein>
    <submittedName>
        <fullName evidence="2">Uncharacterized protein</fullName>
    </submittedName>
</protein>
<keyword evidence="3" id="KW-1185">Reference proteome</keyword>
<feature type="compositionally biased region" description="Basic residues" evidence="1">
    <location>
        <begin position="230"/>
        <end position="239"/>
    </location>
</feature>
<dbReference type="STRING" id="341454.A0A4S2MKB6"/>
<accession>A0A4S2MKB6</accession>
<feature type="compositionally biased region" description="Acidic residues" evidence="1">
    <location>
        <begin position="257"/>
        <end position="272"/>
    </location>
</feature>
<dbReference type="AlphaFoldDB" id="A0A4S2MKB6"/>
<gene>
    <name evidence="2" type="ORF">EX30DRAFT_398538</name>
</gene>
<dbReference type="EMBL" id="ML220153">
    <property type="protein sequence ID" value="TGZ77441.1"/>
    <property type="molecule type" value="Genomic_DNA"/>
</dbReference>
<dbReference type="Proteomes" id="UP000298138">
    <property type="component" value="Unassembled WGS sequence"/>
</dbReference>
<reference evidence="2 3" key="1">
    <citation type="submission" date="2019-04" db="EMBL/GenBank/DDBJ databases">
        <title>Comparative genomics and transcriptomics to analyze fruiting body development in filamentous ascomycetes.</title>
        <authorList>
            <consortium name="DOE Joint Genome Institute"/>
            <person name="Lutkenhaus R."/>
            <person name="Traeger S."/>
            <person name="Breuer J."/>
            <person name="Kuo A."/>
            <person name="Lipzen A."/>
            <person name="Pangilinan J."/>
            <person name="Dilworth D."/>
            <person name="Sandor L."/>
            <person name="Poggeler S."/>
            <person name="Barry K."/>
            <person name="Grigoriev I.V."/>
            <person name="Nowrousian M."/>
        </authorList>
    </citation>
    <scope>NUCLEOTIDE SEQUENCE [LARGE SCALE GENOMIC DNA]</scope>
    <source>
        <strain evidence="2 3">CBS 389.68</strain>
    </source>
</reference>
<sequence>MHELTLLYPPPPTLDPNHYPLLTLHSTTITASSVPVNLLLHPGPFRITGVLSTIPRKHHSIVRIDAALRKPKITLNKVETWALERKRGETVVWVLGRCAWYRVHPGEEYAGVFAEVRRLAETWMWMRDVWGVEGEGEGGVGEVWKQYANDHPEEVRTPRAAGKWINSCWRFLVKMMVESEESEEWRKSCLWQEFELTNKEEMDKILAAANKASTTDSQEPRARTPLNPAPRRRRGRPPRTTKADPPPPDPPTTAADDHDEDEDDDDDEDDESSSSSSSSDTEALHTPSHRPTGKTPSATKHSILRPAPRPSIPLAPASPSSPPPPPAAAAASLKRKQPPSSDPHNSHFAPDPPTLPDYSDQIKRTYTERDWTCPRCEYSVKNARTREGRHAVEEHYKTHRGRWVEALRTVEEEVEEERVGHLLGLLREMRGRWEEGLSPLRGLE</sequence>